<keyword evidence="2" id="KW-1185">Reference proteome</keyword>
<gene>
    <name evidence="1" type="ORF">CALMAC_LOCUS4585</name>
</gene>
<name>A0A653BXQ3_CALMS</name>
<dbReference type="EMBL" id="CAACVG010006534">
    <property type="protein sequence ID" value="VEN40418.1"/>
    <property type="molecule type" value="Genomic_DNA"/>
</dbReference>
<accession>A0A653BXQ3</accession>
<reference evidence="1 2" key="1">
    <citation type="submission" date="2019-01" db="EMBL/GenBank/DDBJ databases">
        <authorList>
            <person name="Sayadi A."/>
        </authorList>
    </citation>
    <scope>NUCLEOTIDE SEQUENCE [LARGE SCALE GENOMIC DNA]</scope>
</reference>
<dbReference type="OrthoDB" id="409122at2759"/>
<evidence type="ECO:0000313" key="1">
    <source>
        <dbReference type="EMBL" id="VEN40418.1"/>
    </source>
</evidence>
<dbReference type="AlphaFoldDB" id="A0A653BXQ3"/>
<protein>
    <submittedName>
        <fullName evidence="1">Uncharacterized protein</fullName>
    </submittedName>
</protein>
<proteinExistence type="predicted"/>
<evidence type="ECO:0000313" key="2">
    <source>
        <dbReference type="Proteomes" id="UP000410492"/>
    </source>
</evidence>
<sequence length="391" mass="44148">MESQQFFLNNKFICKILELFIFSESELDVWESEFLRLLDTFLTTYSSFESLESSYFEAFVLFFEYSTVSGCFSTHSSLDELELLDFFFDFYPIILLLTRLTLALSYTYNPFFQFYQPYAYLPTHTPYLPSIPPFTNSIFETRLPVTYEEAPAPPPPVMTVLAEAPHSVSSKFTVVPLTLMSKDAMKAVTDVQVMTASKSKPVLVVKTKKNHLMQCTPAVRIQLDKPIVVYSLKTSIVFPSEIEIVHKKYKIPVKIGAVMAPVAPDTYVSLQTPVSVKVVYAIPTAPVSIDYVNNEDAIFVPETEAVIVESEKPEAPPKNVTVLEFPDKEAEPSLQVDEEDEELVNRNPPTVLAPAGIVQSTQPLAVVQPFHNSKESQALIDLREEAKRKRL</sequence>
<organism evidence="1 2">
    <name type="scientific">Callosobruchus maculatus</name>
    <name type="common">Southern cowpea weevil</name>
    <name type="synonym">Pulse bruchid</name>
    <dbReference type="NCBI Taxonomy" id="64391"/>
    <lineage>
        <taxon>Eukaryota</taxon>
        <taxon>Metazoa</taxon>
        <taxon>Ecdysozoa</taxon>
        <taxon>Arthropoda</taxon>
        <taxon>Hexapoda</taxon>
        <taxon>Insecta</taxon>
        <taxon>Pterygota</taxon>
        <taxon>Neoptera</taxon>
        <taxon>Endopterygota</taxon>
        <taxon>Coleoptera</taxon>
        <taxon>Polyphaga</taxon>
        <taxon>Cucujiformia</taxon>
        <taxon>Chrysomeloidea</taxon>
        <taxon>Chrysomelidae</taxon>
        <taxon>Bruchinae</taxon>
        <taxon>Bruchini</taxon>
        <taxon>Callosobruchus</taxon>
    </lineage>
</organism>
<dbReference type="Proteomes" id="UP000410492">
    <property type="component" value="Unassembled WGS sequence"/>
</dbReference>